<accession>A0A1X0RKD7</accession>
<dbReference type="EMBL" id="KV921644">
    <property type="protein sequence ID" value="ORE12553.1"/>
    <property type="molecule type" value="Genomic_DNA"/>
</dbReference>
<protein>
    <submittedName>
        <fullName evidence="1">Uncharacterized protein</fullName>
    </submittedName>
</protein>
<sequence length="76" mass="8894">MLLGTTIKDRADLYITKELIPELRRWKVDTYQVVSIIYKYSDNTRIQFNTEEDRQIFKGAMDQTAKLATFGFGKAK</sequence>
<organism evidence="1 2">
    <name type="scientific">Rhizopus microsporus</name>
    <dbReference type="NCBI Taxonomy" id="58291"/>
    <lineage>
        <taxon>Eukaryota</taxon>
        <taxon>Fungi</taxon>
        <taxon>Fungi incertae sedis</taxon>
        <taxon>Mucoromycota</taxon>
        <taxon>Mucoromycotina</taxon>
        <taxon>Mucoromycetes</taxon>
        <taxon>Mucorales</taxon>
        <taxon>Mucorineae</taxon>
        <taxon>Rhizopodaceae</taxon>
        <taxon>Rhizopus</taxon>
    </lineage>
</organism>
<evidence type="ECO:0000313" key="1">
    <source>
        <dbReference type="EMBL" id="ORE12553.1"/>
    </source>
</evidence>
<proteinExistence type="predicted"/>
<name>A0A1X0RKD7_RHIZD</name>
<reference evidence="1 2" key="1">
    <citation type="journal article" date="2016" name="Proc. Natl. Acad. Sci. U.S.A.">
        <title>Lipid metabolic changes in an early divergent fungus govern the establishment of a mutualistic symbiosis with endobacteria.</title>
        <authorList>
            <person name="Lastovetsky O.A."/>
            <person name="Gaspar M.L."/>
            <person name="Mondo S.J."/>
            <person name="LaButti K.M."/>
            <person name="Sandor L."/>
            <person name="Grigoriev I.V."/>
            <person name="Henry S.A."/>
            <person name="Pawlowska T.E."/>
        </authorList>
    </citation>
    <scope>NUCLEOTIDE SEQUENCE [LARGE SCALE GENOMIC DNA]</scope>
    <source>
        <strain evidence="1 2">ATCC 11559</strain>
    </source>
</reference>
<evidence type="ECO:0000313" key="2">
    <source>
        <dbReference type="Proteomes" id="UP000242381"/>
    </source>
</evidence>
<gene>
    <name evidence="1" type="ORF">BCV71DRAFT_269110</name>
</gene>
<dbReference type="Proteomes" id="UP000242381">
    <property type="component" value="Unassembled WGS sequence"/>
</dbReference>
<dbReference type="AlphaFoldDB" id="A0A1X0RKD7"/>